<proteinExistence type="predicted"/>
<comment type="caution">
    <text evidence="2">The sequence shown here is derived from an EMBL/GenBank/DDBJ whole genome shotgun (WGS) entry which is preliminary data.</text>
</comment>
<dbReference type="InterPro" id="IPR009875">
    <property type="entry name" value="PilZ_domain"/>
</dbReference>
<name>A0A3M4LUT9_PSECI</name>
<sequence length="126" mass="14270">MVQKAAEMLRNRRIERHQLQDYLQVSNRHTGRSMGCLGNVSEEGLMLISDLPLLVGAVFDLRMKMPANESGQKMVDVNATCLWCSEDETPGNYNSGFRLNTVPDGYRDLSDALRQYFCFYLVEASA</sequence>
<evidence type="ECO:0000313" key="2">
    <source>
        <dbReference type="EMBL" id="RMQ45216.1"/>
    </source>
</evidence>
<feature type="domain" description="PilZ" evidence="1">
    <location>
        <begin position="12"/>
        <end position="107"/>
    </location>
</feature>
<dbReference type="Pfam" id="PF07238">
    <property type="entry name" value="PilZ"/>
    <property type="match status" value="1"/>
</dbReference>
<dbReference type="GO" id="GO:0035438">
    <property type="term" value="F:cyclic-di-GMP binding"/>
    <property type="evidence" value="ECO:0007669"/>
    <property type="project" value="InterPro"/>
</dbReference>
<protein>
    <submittedName>
        <fullName evidence="2">PilZ domain-containing protein</fullName>
    </submittedName>
</protein>
<dbReference type="EMBL" id="RBRE01000055">
    <property type="protein sequence ID" value="RMQ45216.1"/>
    <property type="molecule type" value="Genomic_DNA"/>
</dbReference>
<accession>A0A3M4LUT9</accession>
<reference evidence="2 3" key="1">
    <citation type="submission" date="2018-08" db="EMBL/GenBank/DDBJ databases">
        <title>Recombination of ecologically and evolutionarily significant loci maintains genetic cohesion in the Pseudomonas syringae species complex.</title>
        <authorList>
            <person name="Dillon M."/>
            <person name="Thakur S."/>
            <person name="Almeida R.N.D."/>
            <person name="Weir B.S."/>
            <person name="Guttman D.S."/>
        </authorList>
    </citation>
    <scope>NUCLEOTIDE SEQUENCE [LARGE SCALE GENOMIC DNA]</scope>
    <source>
        <strain evidence="2 3">ICMP 3353</strain>
    </source>
</reference>
<gene>
    <name evidence="2" type="ORF">ALQ04_04495</name>
</gene>
<dbReference type="Proteomes" id="UP000277236">
    <property type="component" value="Unassembled WGS sequence"/>
</dbReference>
<organism evidence="2 3">
    <name type="scientific">Pseudomonas cichorii</name>
    <dbReference type="NCBI Taxonomy" id="36746"/>
    <lineage>
        <taxon>Bacteria</taxon>
        <taxon>Pseudomonadati</taxon>
        <taxon>Pseudomonadota</taxon>
        <taxon>Gammaproteobacteria</taxon>
        <taxon>Pseudomonadales</taxon>
        <taxon>Pseudomonadaceae</taxon>
        <taxon>Pseudomonas</taxon>
    </lineage>
</organism>
<dbReference type="AlphaFoldDB" id="A0A3M4LUT9"/>
<evidence type="ECO:0000313" key="3">
    <source>
        <dbReference type="Proteomes" id="UP000277236"/>
    </source>
</evidence>
<evidence type="ECO:0000259" key="1">
    <source>
        <dbReference type="Pfam" id="PF07238"/>
    </source>
</evidence>